<dbReference type="GO" id="GO:0043330">
    <property type="term" value="P:response to exogenous dsRNA"/>
    <property type="evidence" value="ECO:0007669"/>
    <property type="project" value="UniProtKB-UniRule"/>
</dbReference>
<dbReference type="GO" id="GO:0035591">
    <property type="term" value="F:signaling adaptor activity"/>
    <property type="evidence" value="ECO:0007669"/>
    <property type="project" value="TreeGrafter"/>
</dbReference>
<dbReference type="PROSITE" id="PS50104">
    <property type="entry name" value="TIR"/>
    <property type="match status" value="1"/>
</dbReference>
<dbReference type="GO" id="GO:0006954">
    <property type="term" value="P:inflammatory response"/>
    <property type="evidence" value="ECO:0007669"/>
    <property type="project" value="UniProtKB-KW"/>
</dbReference>
<dbReference type="GO" id="GO:0005739">
    <property type="term" value="C:mitochondrion"/>
    <property type="evidence" value="ECO:0007669"/>
    <property type="project" value="UniProtKB-SubCell"/>
</dbReference>
<dbReference type="SUPFAM" id="SSF52200">
    <property type="entry name" value="Toll/Interleukin receptor TIR domain"/>
    <property type="match status" value="1"/>
</dbReference>
<dbReference type="GO" id="GO:0034138">
    <property type="term" value="P:toll-like receptor 3 signaling pathway"/>
    <property type="evidence" value="ECO:0007669"/>
    <property type="project" value="Ensembl"/>
</dbReference>
<keyword evidence="3 6" id="KW-0399">Innate immunity</keyword>
<dbReference type="Pfam" id="PF12721">
    <property type="entry name" value="RHIM"/>
    <property type="match status" value="1"/>
</dbReference>
<feature type="region of interest" description="Disordered" evidence="8">
    <location>
        <begin position="272"/>
        <end position="337"/>
    </location>
</feature>
<evidence type="ECO:0000313" key="11">
    <source>
        <dbReference type="Proteomes" id="UP000472272"/>
    </source>
</evidence>
<keyword evidence="6" id="KW-0968">Cytoplasmic vesicle</keyword>
<evidence type="ECO:0000256" key="1">
    <source>
        <dbReference type="ARBA" id="ARBA00022490"/>
    </source>
</evidence>
<dbReference type="GO" id="GO:0005776">
    <property type="term" value="C:autophagosome"/>
    <property type="evidence" value="ECO:0007669"/>
    <property type="project" value="UniProtKB-SubCell"/>
</dbReference>
<comment type="subunit">
    <text evidence="6">Homodimer. Found in a multi-helicase-TICAM1 complex at least composed of DHX36, DDX1, DDX21 and TICAM1.</text>
</comment>
<feature type="domain" description="TIR" evidence="9">
    <location>
        <begin position="372"/>
        <end position="505"/>
    </location>
</feature>
<dbReference type="AlphaFoldDB" id="A0A670KF74"/>
<evidence type="ECO:0000256" key="5">
    <source>
        <dbReference type="ARBA" id="ARBA00023198"/>
    </source>
</evidence>
<dbReference type="Ensembl" id="ENSPMRT00000036365.1">
    <property type="protein sequence ID" value="ENSPMRP00000034274.1"/>
    <property type="gene ID" value="ENSPMRG00000022253.1"/>
</dbReference>
<keyword evidence="11" id="KW-1185">Reference proteome</keyword>
<dbReference type="GeneTree" id="ENSGT00940000162411"/>
<dbReference type="Gene3D" id="3.40.50.10140">
    <property type="entry name" value="Toll/interleukin-1 receptor homology (TIR) domain"/>
    <property type="match status" value="1"/>
</dbReference>
<dbReference type="GO" id="GO:0032481">
    <property type="term" value="P:positive regulation of type I interferon production"/>
    <property type="evidence" value="ECO:0007669"/>
    <property type="project" value="Ensembl"/>
</dbReference>
<sequence>MACWHGGDPPSAATLSPLQAPRCFSNWGAGLSRPLAKAAEGCTAPPSMEGIFRVLAAIPGHRLVQYKHKLSCRRQGGKSCRLLQAMILLTLGRETEARLSLEALENCAAVADIYKSHQRSAAASRADPAPSSQDAGVALAVAQIYSLLVEEKLCGPLARDEAYRIAIKAFLESDVPRSAFESLLSEAEQKCGLDFVPAVASNSSSAPRCDVGKPSSRAAKSSPMPVLSSWAPSEIQPLCSTGSPASLLSHLEISQSPTLAFLTHSVQHGVPEPSKLCRSGPNSLVQPGEVGAAAESPASSYGENREPRSLVASEPQGCAGCPLQNSQAPSTPLPGLEPSALFVPRTVEDSSSLKRSLETGTSLDRSAGEEQPFFTFVVVHAPEDETVACRVRERLEALGVAGGATVSEDFLVPGHCQLRCFQDALDNSAFTLLLLTENFKSRFCVFQANVALMDSFQRFCKTNSVVPFIAKESPMKRREMPFLLAAIVPLDETSPVFARRVKKTFSPAVIREKRALWNISRQIRNQERLQEQQSEYQQARQRLSALRVSLQAPMPLQRGFLGLQTPPDHPFFYSEMPQPQLGPDQFSHPYVFSRGSPGLMSGAPPSHLIIQNAQMVQIGDYNQMQVEKACAAETGALLE</sequence>
<dbReference type="PANTHER" id="PTHR47230">
    <property type="entry name" value="TIR DOMAIN-CONTAINING ADAPTER MOLECULE 1"/>
    <property type="match status" value="1"/>
</dbReference>
<evidence type="ECO:0000256" key="3">
    <source>
        <dbReference type="ARBA" id="ARBA00022588"/>
    </source>
</evidence>
<dbReference type="GO" id="GO:0006915">
    <property type="term" value="P:apoptotic process"/>
    <property type="evidence" value="ECO:0007669"/>
    <property type="project" value="UniProtKB-KW"/>
</dbReference>
<reference evidence="10 11" key="1">
    <citation type="journal article" date="2019" name="Proc. Natl. Acad. Sci. U.S.A.">
        <title>Regulatory changes in pterin and carotenoid genes underlie balanced color polymorphisms in the wall lizard.</title>
        <authorList>
            <person name="Andrade P."/>
            <person name="Pinho C."/>
            <person name="Perez I de Lanuza G."/>
            <person name="Afonso S."/>
            <person name="Brejcha J."/>
            <person name="Rubin C.J."/>
            <person name="Wallerman O."/>
            <person name="Pereira P."/>
            <person name="Sabatino S.J."/>
            <person name="Bellati A."/>
            <person name="Pellitteri-Rosa D."/>
            <person name="Bosakova Z."/>
            <person name="Bunikis I."/>
            <person name="Carretero M.A."/>
            <person name="Feiner N."/>
            <person name="Marsik P."/>
            <person name="Pauperio F."/>
            <person name="Salvi D."/>
            <person name="Soler L."/>
            <person name="While G.M."/>
            <person name="Uller T."/>
            <person name="Font E."/>
            <person name="Andersson L."/>
            <person name="Carneiro M."/>
        </authorList>
    </citation>
    <scope>NUCLEOTIDE SEQUENCE</scope>
</reference>
<name>A0A670KF74_PODMU</name>
<keyword evidence="5 6" id="KW-0395">Inflammatory response</keyword>
<dbReference type="InterPro" id="IPR025735">
    <property type="entry name" value="RHIM"/>
</dbReference>
<evidence type="ECO:0000256" key="8">
    <source>
        <dbReference type="SAM" id="MobiDB-lite"/>
    </source>
</evidence>
<keyword evidence="7" id="KW-0175">Coiled coil</keyword>
<dbReference type="GO" id="GO:0045087">
    <property type="term" value="P:innate immune response"/>
    <property type="evidence" value="ECO:0007669"/>
    <property type="project" value="UniProtKB-UniRule"/>
</dbReference>
<dbReference type="GO" id="GO:0019901">
    <property type="term" value="F:protein kinase binding"/>
    <property type="evidence" value="ECO:0007669"/>
    <property type="project" value="Ensembl"/>
</dbReference>
<evidence type="ECO:0000256" key="2">
    <source>
        <dbReference type="ARBA" id="ARBA00022553"/>
    </source>
</evidence>
<dbReference type="GO" id="GO:0035666">
    <property type="term" value="P:TRIF-dependent toll-like receptor signaling pathway"/>
    <property type="evidence" value="ECO:0007669"/>
    <property type="project" value="Ensembl"/>
</dbReference>
<dbReference type="Gene3D" id="1.25.40.780">
    <property type="match status" value="1"/>
</dbReference>
<dbReference type="GO" id="GO:0043123">
    <property type="term" value="P:positive regulation of canonical NF-kappaB signal transduction"/>
    <property type="evidence" value="ECO:0007669"/>
    <property type="project" value="Ensembl"/>
</dbReference>
<dbReference type="GO" id="GO:0034142">
    <property type="term" value="P:toll-like receptor 4 signaling pathway"/>
    <property type="evidence" value="ECO:0007669"/>
    <property type="project" value="Ensembl"/>
</dbReference>
<dbReference type="InterPro" id="IPR000157">
    <property type="entry name" value="TIR_dom"/>
</dbReference>
<proteinExistence type="predicted"/>
<dbReference type="GO" id="GO:0051607">
    <property type="term" value="P:defense response to virus"/>
    <property type="evidence" value="ECO:0007669"/>
    <property type="project" value="UniProtKB-UniRule"/>
</dbReference>
<evidence type="ECO:0000256" key="7">
    <source>
        <dbReference type="SAM" id="Coils"/>
    </source>
</evidence>
<evidence type="ECO:0000259" key="9">
    <source>
        <dbReference type="PROSITE" id="PS50104"/>
    </source>
</evidence>
<feature type="region of interest" description="Disordered" evidence="8">
    <location>
        <begin position="202"/>
        <end position="226"/>
    </location>
</feature>
<dbReference type="PANTHER" id="PTHR47230:SF1">
    <property type="entry name" value="TIR DOMAIN-CONTAINING ADAPTER MOLECULE 1"/>
    <property type="match status" value="1"/>
</dbReference>
<comment type="function">
    <text evidence="6">Involved in innate immunity against invading pathogens. Adapter used by TLR3, TLR4 (through TICAM2) and TLR5 to mediate NF-kappa-B and interferon-regulatory factor (IRF) activation, and to induce apoptosis. Ligand binding to these receptors results in TRIF recruitment through its TIR domain. Distinct protein-interaction motifs allow recruitment of the effector proteins TBK1, TRAF6 and RIPK1, which in turn, lead to the activation of transcription factors IRF3 and IRF7, NF-kappa-B and FADD respectively. Phosphorylation by TBK1 on the pLxIS motif leads to recruitment and subsequent activation of the transcription factor IRF3 to induce expression of type I interferon and exert a potent immunity against invading pathogens. Component of a multi-helicase-TICAM1 complex that acts as a cytoplasmic sensor of viral double-stranded RNA (dsRNA) and plays a role in the activation of a cascade of antiviral responses including the induction of pro-inflammatory cytokines.</text>
</comment>
<keyword evidence="6" id="KW-0496">Mitochondrion</keyword>
<evidence type="ECO:0000256" key="6">
    <source>
        <dbReference type="PIRNR" id="PIRNR037744"/>
    </source>
</evidence>
<comment type="subcellular location">
    <subcellularLocation>
        <location evidence="6">Cytoplasmic vesicle</location>
        <location evidence="6">Autophagosome</location>
    </subcellularLocation>
    <subcellularLocation>
        <location evidence="6">Cytoplasm</location>
        <location evidence="6">Cytosol</location>
    </subcellularLocation>
    <subcellularLocation>
        <location evidence="6">Mitochondrion</location>
    </subcellularLocation>
</comment>
<protein>
    <recommendedName>
        <fullName evidence="6">TIR domain-containing adapter molecule 1</fullName>
        <shortName evidence="6">TICAM-1</shortName>
    </recommendedName>
</protein>
<evidence type="ECO:0000256" key="4">
    <source>
        <dbReference type="ARBA" id="ARBA00022859"/>
    </source>
</evidence>
<gene>
    <name evidence="10" type="primary">TICAM1</name>
</gene>
<dbReference type="OMA" id="QPLCSTG"/>
<dbReference type="InterPro" id="IPR046946">
    <property type="entry name" value="TCAM1/2"/>
</dbReference>
<dbReference type="InterPro" id="IPR040886">
    <property type="entry name" value="TRIF_N"/>
</dbReference>
<keyword evidence="4 6" id="KW-0391">Immunity</keyword>
<keyword evidence="6" id="KW-0053">Apoptosis</keyword>
<evidence type="ECO:0000313" key="10">
    <source>
        <dbReference type="Ensembl" id="ENSPMRP00000034274.1"/>
    </source>
</evidence>
<keyword evidence="1 6" id="KW-0963">Cytoplasm</keyword>
<reference evidence="10" key="3">
    <citation type="submission" date="2025-09" db="UniProtKB">
        <authorList>
            <consortium name="Ensembl"/>
        </authorList>
    </citation>
    <scope>IDENTIFICATION</scope>
</reference>
<comment type="domain">
    <text evidence="6">The N-terminal region is essential for activation of the IFNB promoter activity.</text>
</comment>
<feature type="coiled-coil region" evidence="7">
    <location>
        <begin position="519"/>
        <end position="549"/>
    </location>
</feature>
<keyword evidence="2" id="KW-0597">Phosphoprotein</keyword>
<dbReference type="Pfam" id="PF17798">
    <property type="entry name" value="TRIF-NTD"/>
    <property type="match status" value="1"/>
</dbReference>
<dbReference type="GO" id="GO:0097342">
    <property type="term" value="C:ripoptosome"/>
    <property type="evidence" value="ECO:0007669"/>
    <property type="project" value="Ensembl"/>
</dbReference>
<organism evidence="10 11">
    <name type="scientific">Podarcis muralis</name>
    <name type="common">Wall lizard</name>
    <name type="synonym">Lacerta muralis</name>
    <dbReference type="NCBI Taxonomy" id="64176"/>
    <lineage>
        <taxon>Eukaryota</taxon>
        <taxon>Metazoa</taxon>
        <taxon>Chordata</taxon>
        <taxon>Craniata</taxon>
        <taxon>Vertebrata</taxon>
        <taxon>Euteleostomi</taxon>
        <taxon>Lepidosauria</taxon>
        <taxon>Squamata</taxon>
        <taxon>Bifurcata</taxon>
        <taxon>Unidentata</taxon>
        <taxon>Episquamata</taxon>
        <taxon>Laterata</taxon>
        <taxon>Lacertibaenia</taxon>
        <taxon>Lacertidae</taxon>
        <taxon>Podarcis</taxon>
    </lineage>
</organism>
<dbReference type="GO" id="GO:0010008">
    <property type="term" value="C:endosome membrane"/>
    <property type="evidence" value="ECO:0007669"/>
    <property type="project" value="Ensembl"/>
</dbReference>
<dbReference type="InterPro" id="IPR035897">
    <property type="entry name" value="Toll_tir_struct_dom_sf"/>
</dbReference>
<reference evidence="10" key="2">
    <citation type="submission" date="2025-08" db="UniProtKB">
        <authorList>
            <consortium name="Ensembl"/>
        </authorList>
    </citation>
    <scope>IDENTIFICATION</scope>
</reference>
<dbReference type="GO" id="GO:0005769">
    <property type="term" value="C:early endosome"/>
    <property type="evidence" value="ECO:0007669"/>
    <property type="project" value="Ensembl"/>
</dbReference>
<accession>A0A670KF74</accession>
<dbReference type="Proteomes" id="UP000472272">
    <property type="component" value="Chromosome 18"/>
</dbReference>